<dbReference type="PROSITE" id="PS51257">
    <property type="entry name" value="PROKAR_LIPOPROTEIN"/>
    <property type="match status" value="1"/>
</dbReference>
<dbReference type="EMBL" id="UINC01147688">
    <property type="protein sequence ID" value="SVD39157.1"/>
    <property type="molecule type" value="Genomic_DNA"/>
</dbReference>
<dbReference type="InterPro" id="IPR036104">
    <property type="entry name" value="BFN_sf"/>
</dbReference>
<dbReference type="InterPro" id="IPR003729">
    <property type="entry name" value="Bi_nuclease_dom"/>
</dbReference>
<dbReference type="PROSITE" id="PS51658">
    <property type="entry name" value="BFN"/>
    <property type="match status" value="1"/>
</dbReference>
<dbReference type="Pfam" id="PF02577">
    <property type="entry name" value="BFN_dom"/>
    <property type="match status" value="1"/>
</dbReference>
<accession>A0A382UYB8</accession>
<dbReference type="Gene3D" id="3.10.690.10">
    <property type="entry name" value="Bifunctional nuclease domain"/>
    <property type="match status" value="1"/>
</dbReference>
<proteinExistence type="predicted"/>
<name>A0A382UYB8_9ZZZZ</name>
<sequence length="120" mass="13277">MKWLYFVAMSFVFVACSDEQACLVSDDLIPARIAGVIDYGDDGGAVVLRGKDSPPVSIVIGHCEARALRVAMQDEDFPRPLSYDLLEEILENVDGEVTRLGAPIYLKQQVFERETPKSQA</sequence>
<feature type="domain" description="BFN" evidence="1">
    <location>
        <begin position="28"/>
        <end position="120"/>
    </location>
</feature>
<reference evidence="2" key="1">
    <citation type="submission" date="2018-05" db="EMBL/GenBank/DDBJ databases">
        <authorList>
            <person name="Lanie J.A."/>
            <person name="Ng W.-L."/>
            <person name="Kazmierczak K.M."/>
            <person name="Andrzejewski T.M."/>
            <person name="Davidsen T.M."/>
            <person name="Wayne K.J."/>
            <person name="Tettelin H."/>
            <person name="Glass J.I."/>
            <person name="Rusch D."/>
            <person name="Podicherti R."/>
            <person name="Tsui H.-C.T."/>
            <person name="Winkler M.E."/>
        </authorList>
    </citation>
    <scope>NUCLEOTIDE SEQUENCE</scope>
</reference>
<gene>
    <name evidence="2" type="ORF">METZ01_LOCUS392011</name>
</gene>
<organism evidence="2">
    <name type="scientific">marine metagenome</name>
    <dbReference type="NCBI Taxonomy" id="408172"/>
    <lineage>
        <taxon>unclassified sequences</taxon>
        <taxon>metagenomes</taxon>
        <taxon>ecological metagenomes</taxon>
    </lineage>
</organism>
<protein>
    <recommendedName>
        <fullName evidence="1">BFN domain-containing protein</fullName>
    </recommendedName>
</protein>
<evidence type="ECO:0000259" key="1">
    <source>
        <dbReference type="PROSITE" id="PS51658"/>
    </source>
</evidence>
<dbReference type="AlphaFoldDB" id="A0A382UYB8"/>
<dbReference type="SUPFAM" id="SSF103256">
    <property type="entry name" value="Hypothetical protein TM0160"/>
    <property type="match status" value="1"/>
</dbReference>
<evidence type="ECO:0000313" key="2">
    <source>
        <dbReference type="EMBL" id="SVD39157.1"/>
    </source>
</evidence>
<dbReference type="GO" id="GO:0004518">
    <property type="term" value="F:nuclease activity"/>
    <property type="evidence" value="ECO:0007669"/>
    <property type="project" value="InterPro"/>
</dbReference>